<dbReference type="PANTHER" id="PTHR34298:SF2">
    <property type="entry name" value="SEGREGATION AND CONDENSATION PROTEIN B"/>
    <property type="match status" value="1"/>
</dbReference>
<keyword evidence="4 5" id="KW-0131">Cell cycle</keyword>
<dbReference type="HAMAP" id="MF_01804">
    <property type="entry name" value="ScpB"/>
    <property type="match status" value="1"/>
</dbReference>
<evidence type="ECO:0000313" key="8">
    <source>
        <dbReference type="Proteomes" id="UP001223079"/>
    </source>
</evidence>
<dbReference type="NCBIfam" id="TIGR00281">
    <property type="entry name" value="SMC-Scp complex subunit ScpB"/>
    <property type="match status" value="1"/>
</dbReference>
<dbReference type="InterPro" id="IPR005234">
    <property type="entry name" value="ScpB_csome_segregation"/>
</dbReference>
<evidence type="ECO:0000256" key="1">
    <source>
        <dbReference type="ARBA" id="ARBA00022490"/>
    </source>
</evidence>
<comment type="function">
    <text evidence="5">Participates in chromosomal partition during cell division. May act via the formation of a condensin-like complex containing Smc and ScpA that pull DNA away from mid-cell into both cell halves.</text>
</comment>
<comment type="caution">
    <text evidence="7">The sequence shown here is derived from an EMBL/GenBank/DDBJ whole genome shotgun (WGS) entry which is preliminary data.</text>
</comment>
<evidence type="ECO:0000256" key="3">
    <source>
        <dbReference type="ARBA" id="ARBA00022829"/>
    </source>
</evidence>
<protein>
    <recommendedName>
        <fullName evidence="5">Segregation and condensation protein B</fullName>
    </recommendedName>
</protein>
<name>A0ABT9YQH6_9STRE</name>
<evidence type="ECO:0000256" key="5">
    <source>
        <dbReference type="HAMAP-Rule" id="MF_01804"/>
    </source>
</evidence>
<feature type="region of interest" description="Disordered" evidence="6">
    <location>
        <begin position="174"/>
        <end position="228"/>
    </location>
</feature>
<evidence type="ECO:0000256" key="4">
    <source>
        <dbReference type="ARBA" id="ARBA00023306"/>
    </source>
</evidence>
<evidence type="ECO:0000256" key="6">
    <source>
        <dbReference type="SAM" id="MobiDB-lite"/>
    </source>
</evidence>
<dbReference type="Proteomes" id="UP001223079">
    <property type="component" value="Unassembled WGS sequence"/>
</dbReference>
<keyword evidence="2 5" id="KW-0132">Cell division</keyword>
<sequence>MSRLAEIEALLFIAGEEGLSLRQMAEVLEIPPTGLSQSLEKLSQKYQDDEESCLALIQSSGKYRLVTKEEHADLLRRFSRTPINQSMSRALLETLSIVAYKQPITRVEIDDIRGVNSSAALSKLVTFELIASIGTKDVIGRPRLYATTEHFLDFLGINSLEELPEVSELDLEAEESQLFEERADLPDEDLDELEDSPELSESTLSEKDLPEAEGLRETESADFIAEQE</sequence>
<comment type="subunit">
    <text evidence="5">Homodimer. Homodimerization may be required to stabilize the binding of ScpA to the Smc head domains. Component of a cohesin-like complex composed of ScpA, ScpB and the Smc homodimer, in which ScpA and ScpB bind to the head domain of Smc. The presence of the three proteins is required for the association of the complex with DNA.</text>
</comment>
<gene>
    <name evidence="5" type="primary">scpB</name>
    <name evidence="7" type="ORF">J2S23_000804</name>
</gene>
<organism evidence="7 8">
    <name type="scientific">Streptococcus moroccensis</name>
    <dbReference type="NCBI Taxonomy" id="1451356"/>
    <lineage>
        <taxon>Bacteria</taxon>
        <taxon>Bacillati</taxon>
        <taxon>Bacillota</taxon>
        <taxon>Bacilli</taxon>
        <taxon>Lactobacillales</taxon>
        <taxon>Streptococcaceae</taxon>
        <taxon>Streptococcus</taxon>
    </lineage>
</organism>
<dbReference type="PANTHER" id="PTHR34298">
    <property type="entry name" value="SEGREGATION AND CONDENSATION PROTEIN B"/>
    <property type="match status" value="1"/>
</dbReference>
<dbReference type="EMBL" id="JAUSTM010000006">
    <property type="protein sequence ID" value="MDQ0222253.1"/>
    <property type="molecule type" value="Genomic_DNA"/>
</dbReference>
<keyword evidence="8" id="KW-1185">Reference proteome</keyword>
<proteinExistence type="inferred from homology"/>
<feature type="compositionally biased region" description="Basic and acidic residues" evidence="6">
    <location>
        <begin position="204"/>
        <end position="219"/>
    </location>
</feature>
<accession>A0ABT9YQH6</accession>
<keyword evidence="3 5" id="KW-0159">Chromosome partition</keyword>
<comment type="similarity">
    <text evidence="5">Belongs to the ScpB family.</text>
</comment>
<dbReference type="SUPFAM" id="SSF46785">
    <property type="entry name" value="Winged helix' DNA-binding domain"/>
    <property type="match status" value="2"/>
</dbReference>
<dbReference type="Pfam" id="PF04079">
    <property type="entry name" value="SMC_ScpB"/>
    <property type="match status" value="1"/>
</dbReference>
<dbReference type="InterPro" id="IPR036388">
    <property type="entry name" value="WH-like_DNA-bd_sf"/>
</dbReference>
<dbReference type="Gene3D" id="1.10.10.10">
    <property type="entry name" value="Winged helix-like DNA-binding domain superfamily/Winged helix DNA-binding domain"/>
    <property type="match status" value="2"/>
</dbReference>
<evidence type="ECO:0000256" key="2">
    <source>
        <dbReference type="ARBA" id="ARBA00022618"/>
    </source>
</evidence>
<feature type="compositionally biased region" description="Acidic residues" evidence="6">
    <location>
        <begin position="186"/>
        <end position="198"/>
    </location>
</feature>
<dbReference type="InterPro" id="IPR036390">
    <property type="entry name" value="WH_DNA-bd_sf"/>
</dbReference>
<evidence type="ECO:0000313" key="7">
    <source>
        <dbReference type="EMBL" id="MDQ0222253.1"/>
    </source>
</evidence>
<reference evidence="7 8" key="1">
    <citation type="submission" date="2023-07" db="EMBL/GenBank/DDBJ databases">
        <title>Genomic Encyclopedia of Type Strains, Phase IV (KMG-IV): sequencing the most valuable type-strain genomes for metagenomic binning, comparative biology and taxonomic classification.</title>
        <authorList>
            <person name="Goeker M."/>
        </authorList>
    </citation>
    <scope>NUCLEOTIDE SEQUENCE [LARGE SCALE GENOMIC DNA]</scope>
    <source>
        <strain evidence="7 8">DSM 105143</strain>
    </source>
</reference>
<comment type="subcellular location">
    <subcellularLocation>
        <location evidence="5">Cytoplasm</location>
    </subcellularLocation>
    <text evidence="5">Associated with two foci at the outer edges of the nucleoid region in young cells, and at four foci within both cell halves in older cells.</text>
</comment>
<keyword evidence="1 5" id="KW-0963">Cytoplasm</keyword>